<dbReference type="PANTHER" id="PTHR23259">
    <property type="entry name" value="RIDDLE"/>
    <property type="match status" value="1"/>
</dbReference>
<dbReference type="InterPro" id="IPR036084">
    <property type="entry name" value="Ser_inhib-like_sf"/>
</dbReference>
<dbReference type="InterPro" id="IPR002919">
    <property type="entry name" value="TIL_dom"/>
</dbReference>
<evidence type="ECO:0000256" key="2">
    <source>
        <dbReference type="ARBA" id="ARBA00022900"/>
    </source>
</evidence>
<dbReference type="AlphaFoldDB" id="A0AAN8FV38"/>
<dbReference type="PANTHER" id="PTHR23259:SF69">
    <property type="entry name" value="GEO11767P1-RELATED"/>
    <property type="match status" value="1"/>
</dbReference>
<evidence type="ECO:0000256" key="3">
    <source>
        <dbReference type="ARBA" id="ARBA00023157"/>
    </source>
</evidence>
<dbReference type="InterPro" id="IPR051368">
    <property type="entry name" value="SerProtInhib-TIL_Domain"/>
</dbReference>
<evidence type="ECO:0000313" key="6">
    <source>
        <dbReference type="Proteomes" id="UP001331761"/>
    </source>
</evidence>
<evidence type="ECO:0000313" key="5">
    <source>
        <dbReference type="EMBL" id="KAK5985177.1"/>
    </source>
</evidence>
<keyword evidence="3" id="KW-1015">Disulfide bond</keyword>
<evidence type="ECO:0000256" key="1">
    <source>
        <dbReference type="ARBA" id="ARBA00022690"/>
    </source>
</evidence>
<keyword evidence="6" id="KW-1185">Reference proteome</keyword>
<dbReference type="EMBL" id="WIXE01002024">
    <property type="protein sequence ID" value="KAK5985177.1"/>
    <property type="molecule type" value="Genomic_DNA"/>
</dbReference>
<dbReference type="GO" id="GO:0004867">
    <property type="term" value="F:serine-type endopeptidase inhibitor activity"/>
    <property type="evidence" value="ECO:0007669"/>
    <property type="project" value="UniProtKB-KW"/>
</dbReference>
<proteinExistence type="predicted"/>
<comment type="caution">
    <text evidence="5">The sequence shown here is derived from an EMBL/GenBank/DDBJ whole genome shotgun (WGS) entry which is preliminary data.</text>
</comment>
<organism evidence="5 6">
    <name type="scientific">Trichostrongylus colubriformis</name>
    <name type="common">Black scour worm</name>
    <dbReference type="NCBI Taxonomy" id="6319"/>
    <lineage>
        <taxon>Eukaryota</taxon>
        <taxon>Metazoa</taxon>
        <taxon>Ecdysozoa</taxon>
        <taxon>Nematoda</taxon>
        <taxon>Chromadorea</taxon>
        <taxon>Rhabditida</taxon>
        <taxon>Rhabditina</taxon>
        <taxon>Rhabditomorpha</taxon>
        <taxon>Strongyloidea</taxon>
        <taxon>Trichostrongylidae</taxon>
        <taxon>Trichostrongylus</taxon>
    </lineage>
</organism>
<dbReference type="SUPFAM" id="SSF57567">
    <property type="entry name" value="Serine protease inhibitors"/>
    <property type="match status" value="2"/>
</dbReference>
<reference evidence="5 6" key="1">
    <citation type="submission" date="2019-10" db="EMBL/GenBank/DDBJ databases">
        <title>Assembly and Annotation for the nematode Trichostrongylus colubriformis.</title>
        <authorList>
            <person name="Martin J."/>
        </authorList>
    </citation>
    <scope>NUCLEOTIDE SEQUENCE [LARGE SCALE GENOMIC DNA]</scope>
    <source>
        <strain evidence="5">G859</strain>
        <tissue evidence="5">Whole worm</tissue>
    </source>
</reference>
<gene>
    <name evidence="5" type="ORF">GCK32_003710</name>
</gene>
<feature type="domain" description="TIL" evidence="4">
    <location>
        <begin position="37"/>
        <end position="92"/>
    </location>
</feature>
<feature type="domain" description="TIL" evidence="4">
    <location>
        <begin position="98"/>
        <end position="148"/>
    </location>
</feature>
<dbReference type="Gene3D" id="2.10.25.10">
    <property type="entry name" value="Laminin"/>
    <property type="match status" value="2"/>
</dbReference>
<sequence>MSTTWIPPSKNTLIFSDSHCGTNTTITRPPRFNDKQCGQNEEYTDCVPHCETSCRGIQECADKTNATCTPGCTCKPGYRHNGLRKCVLPRHCYLAPGCKDNETWSKCSTCERKCGVESQTCSLCYSGCACNDGYARNSSNICTRIEKCA</sequence>
<evidence type="ECO:0000259" key="4">
    <source>
        <dbReference type="Pfam" id="PF01826"/>
    </source>
</evidence>
<keyword evidence="1" id="KW-0646">Protease inhibitor</keyword>
<dbReference type="Pfam" id="PF01826">
    <property type="entry name" value="TIL"/>
    <property type="match status" value="2"/>
</dbReference>
<protein>
    <submittedName>
        <fullName evidence="5">Trypsin Inhibitor like cysteine rich domain protein</fullName>
    </submittedName>
</protein>
<name>A0AAN8FV38_TRICO</name>
<dbReference type="CDD" id="cd19941">
    <property type="entry name" value="TIL"/>
    <property type="match status" value="2"/>
</dbReference>
<accession>A0AAN8FV38</accession>
<dbReference type="Proteomes" id="UP001331761">
    <property type="component" value="Unassembled WGS sequence"/>
</dbReference>
<keyword evidence="2" id="KW-0722">Serine protease inhibitor</keyword>